<sequence length="293" mass="31209">MPGLPTHAITTGTPDIAPSKFQNRSQRKLPFSRTLSSTFQEKRGLEDANRTTAYPAEGKRQDNSLASSIHHMRHYVNSVPSGAQSHVHTNGKAALQLRECFALRGDVARGDVGVTLPSASPRTIQVSARANVADIAGGVLVFPGCCCYLIVWAHTSAQVSLPSGDTGAPRLDVSSSKPLQHHQHPGKTSTPPAMSATFARAETWIVLGEADGSVTPTSPVKLLLVTTWRGLDVSEALSIEVLRVDGGEAMREWGSAGMKGRVRRDIPEKTLPTSGIVRHDSLLRKCGSAPAGD</sequence>
<evidence type="ECO:0000256" key="1">
    <source>
        <dbReference type="SAM" id="MobiDB-lite"/>
    </source>
</evidence>
<keyword evidence="3" id="KW-1185">Reference proteome</keyword>
<evidence type="ECO:0000313" key="2">
    <source>
        <dbReference type="EMBL" id="KAJ8889412.1"/>
    </source>
</evidence>
<name>A0ABQ9HYF8_9NEOP</name>
<comment type="caution">
    <text evidence="2">The sequence shown here is derived from an EMBL/GenBank/DDBJ whole genome shotgun (WGS) entry which is preliminary data.</text>
</comment>
<proteinExistence type="predicted"/>
<feature type="region of interest" description="Disordered" evidence="1">
    <location>
        <begin position="163"/>
        <end position="193"/>
    </location>
</feature>
<feature type="region of interest" description="Disordered" evidence="1">
    <location>
        <begin position="1"/>
        <end position="61"/>
    </location>
</feature>
<organism evidence="2 3">
    <name type="scientific">Dryococelus australis</name>
    <dbReference type="NCBI Taxonomy" id="614101"/>
    <lineage>
        <taxon>Eukaryota</taxon>
        <taxon>Metazoa</taxon>
        <taxon>Ecdysozoa</taxon>
        <taxon>Arthropoda</taxon>
        <taxon>Hexapoda</taxon>
        <taxon>Insecta</taxon>
        <taxon>Pterygota</taxon>
        <taxon>Neoptera</taxon>
        <taxon>Polyneoptera</taxon>
        <taxon>Phasmatodea</taxon>
        <taxon>Verophasmatodea</taxon>
        <taxon>Anareolatae</taxon>
        <taxon>Phasmatidae</taxon>
        <taxon>Eurycanthinae</taxon>
        <taxon>Dryococelus</taxon>
    </lineage>
</organism>
<dbReference type="EMBL" id="JARBHB010000003">
    <property type="protein sequence ID" value="KAJ8889412.1"/>
    <property type="molecule type" value="Genomic_DNA"/>
</dbReference>
<accession>A0ABQ9HYF8</accession>
<gene>
    <name evidence="2" type="ORF">PR048_008911</name>
</gene>
<dbReference type="Proteomes" id="UP001159363">
    <property type="component" value="Chromosome 3"/>
</dbReference>
<protein>
    <submittedName>
        <fullName evidence="2">Uncharacterized protein</fullName>
    </submittedName>
</protein>
<feature type="compositionally biased region" description="Basic and acidic residues" evidence="1">
    <location>
        <begin position="40"/>
        <end position="49"/>
    </location>
</feature>
<evidence type="ECO:0000313" key="3">
    <source>
        <dbReference type="Proteomes" id="UP001159363"/>
    </source>
</evidence>
<reference evidence="2 3" key="1">
    <citation type="submission" date="2023-02" db="EMBL/GenBank/DDBJ databases">
        <title>LHISI_Scaffold_Assembly.</title>
        <authorList>
            <person name="Stuart O.P."/>
            <person name="Cleave R."/>
            <person name="Magrath M.J.L."/>
            <person name="Mikheyev A.S."/>
        </authorList>
    </citation>
    <scope>NUCLEOTIDE SEQUENCE [LARGE SCALE GENOMIC DNA]</scope>
    <source>
        <strain evidence="2">Daus_M_001</strain>
        <tissue evidence="2">Leg muscle</tissue>
    </source>
</reference>